<accession>A0A9P2TBV8</accession>
<keyword evidence="2" id="KW-1185">Reference proteome</keyword>
<dbReference type="AlphaFoldDB" id="A0A9P2TBV8"/>
<gene>
    <name evidence="1" type="ORF">TM51_07591</name>
</gene>
<organism evidence="1 2">
    <name type="scientific">Thermobifida fusca TM51</name>
    <dbReference type="NCBI Taxonomy" id="1169414"/>
    <lineage>
        <taxon>Bacteria</taxon>
        <taxon>Bacillati</taxon>
        <taxon>Actinomycetota</taxon>
        <taxon>Actinomycetes</taxon>
        <taxon>Streptosporangiales</taxon>
        <taxon>Nocardiopsidaceae</taxon>
        <taxon>Thermobifida</taxon>
    </lineage>
</organism>
<dbReference type="Proteomes" id="UP000014184">
    <property type="component" value="Unassembled WGS sequence"/>
</dbReference>
<sequence length="89" mass="10065">MMFEFDRADLTPEAEAVVRRTAETLEHKSTLITRREMFAKVCASFEARLIDVDLLAKSPPKVAVRHIAITCGRLHTSPRHAVAHQLEII</sequence>
<evidence type="ECO:0000313" key="1">
    <source>
        <dbReference type="EMBL" id="EOR71436.1"/>
    </source>
</evidence>
<proteinExistence type="predicted"/>
<name>A0A9P2TBV8_THEFU</name>
<reference evidence="1 2" key="1">
    <citation type="journal article" date="2013" name="Genome Announc.">
        <title>Draft Genome Sequence of the Lignocellulose Decomposer Thermobifida fusca Strain TM51.</title>
        <authorList>
            <person name="Toth A."/>
            <person name="Barna T."/>
            <person name="Nagy I."/>
            <person name="Horvath B."/>
            <person name="Nagy I."/>
            <person name="Tancsics A."/>
            <person name="Kriszt B."/>
            <person name="Baka E."/>
            <person name="Fekete C."/>
            <person name="Kukolya J."/>
        </authorList>
    </citation>
    <scope>NUCLEOTIDE SEQUENCE [LARGE SCALE GENOMIC DNA]</scope>
    <source>
        <strain evidence="1 2">TM51</strain>
    </source>
</reference>
<comment type="caution">
    <text evidence="1">The sequence shown here is derived from an EMBL/GenBank/DDBJ whole genome shotgun (WGS) entry which is preliminary data.</text>
</comment>
<protein>
    <submittedName>
        <fullName evidence="1">Uncharacterized protein</fullName>
    </submittedName>
</protein>
<dbReference type="EMBL" id="AOSG01000036">
    <property type="protein sequence ID" value="EOR71436.1"/>
    <property type="molecule type" value="Genomic_DNA"/>
</dbReference>
<evidence type="ECO:0000313" key="2">
    <source>
        <dbReference type="Proteomes" id="UP000014184"/>
    </source>
</evidence>